<dbReference type="PANTHER" id="PTHR40061">
    <property type="entry name" value="SPORULATION PROTEIN YLMC-RELATED"/>
    <property type="match status" value="1"/>
</dbReference>
<name>A0A4R3MQ00_9FIRM</name>
<evidence type="ECO:0000313" key="3">
    <source>
        <dbReference type="Proteomes" id="UP000294902"/>
    </source>
</evidence>
<reference evidence="2 3" key="1">
    <citation type="submission" date="2019-03" db="EMBL/GenBank/DDBJ databases">
        <title>Genomic Encyclopedia of Type Strains, Phase IV (KMG-IV): sequencing the most valuable type-strain genomes for metagenomic binning, comparative biology and taxonomic classification.</title>
        <authorList>
            <person name="Goeker M."/>
        </authorList>
    </citation>
    <scope>NUCLEOTIDE SEQUENCE [LARGE SCALE GENOMIC DNA]</scope>
    <source>
        <strain evidence="2 3">DSM 24629</strain>
    </source>
</reference>
<organism evidence="2 3">
    <name type="scientific">Natranaerovirga pectinivora</name>
    <dbReference type="NCBI Taxonomy" id="682400"/>
    <lineage>
        <taxon>Bacteria</taxon>
        <taxon>Bacillati</taxon>
        <taxon>Bacillota</taxon>
        <taxon>Clostridia</taxon>
        <taxon>Lachnospirales</taxon>
        <taxon>Natranaerovirgaceae</taxon>
        <taxon>Natranaerovirga</taxon>
    </lineage>
</organism>
<dbReference type="Pfam" id="PF05239">
    <property type="entry name" value="PRC"/>
    <property type="match status" value="1"/>
</dbReference>
<dbReference type="NCBIfam" id="TIGR02888">
    <property type="entry name" value="spore_YlmC_YmxH"/>
    <property type="match status" value="1"/>
</dbReference>
<dbReference type="RefSeq" id="WP_132249276.1">
    <property type="nucleotide sequence ID" value="NZ_SMAL01000001.1"/>
</dbReference>
<dbReference type="EMBL" id="SMAL01000001">
    <property type="protein sequence ID" value="TCT16864.1"/>
    <property type="molecule type" value="Genomic_DNA"/>
</dbReference>
<dbReference type="SUPFAM" id="SSF50346">
    <property type="entry name" value="PRC-barrel domain"/>
    <property type="match status" value="1"/>
</dbReference>
<gene>
    <name evidence="2" type="ORF">EDC18_101160</name>
</gene>
<keyword evidence="3" id="KW-1185">Reference proteome</keyword>
<dbReference type="PANTHER" id="PTHR40061:SF1">
    <property type="entry name" value="SPORULATION PROTEIN YLMC-RELATED"/>
    <property type="match status" value="1"/>
</dbReference>
<sequence>MVRIYDMKQKEVINSKDCKRLGFIVDIEVDLKDGKLKKLIVPGPAKVFGMFGRDKEYQISWDQIKQIGEDIILVDIDEEKALIKSDY</sequence>
<dbReference type="InterPro" id="IPR014238">
    <property type="entry name" value="Spore_YlmC/YmxH"/>
</dbReference>
<dbReference type="InterPro" id="IPR027275">
    <property type="entry name" value="PRC-brl_dom"/>
</dbReference>
<dbReference type="AlphaFoldDB" id="A0A4R3MQ00"/>
<evidence type="ECO:0000259" key="1">
    <source>
        <dbReference type="Pfam" id="PF05239"/>
    </source>
</evidence>
<dbReference type="OrthoDB" id="6024937at2"/>
<accession>A0A4R3MQ00</accession>
<feature type="domain" description="PRC-barrel" evidence="1">
    <location>
        <begin position="2"/>
        <end position="79"/>
    </location>
</feature>
<evidence type="ECO:0000313" key="2">
    <source>
        <dbReference type="EMBL" id="TCT16864.1"/>
    </source>
</evidence>
<proteinExistence type="predicted"/>
<dbReference type="InterPro" id="IPR011033">
    <property type="entry name" value="PRC_barrel-like_sf"/>
</dbReference>
<protein>
    <submittedName>
        <fullName evidence="2">YlmC/YmxH family sporulation protein</fullName>
    </submittedName>
</protein>
<comment type="caution">
    <text evidence="2">The sequence shown here is derived from an EMBL/GenBank/DDBJ whole genome shotgun (WGS) entry which is preliminary data.</text>
</comment>
<dbReference type="Proteomes" id="UP000294902">
    <property type="component" value="Unassembled WGS sequence"/>
</dbReference>
<dbReference type="Gene3D" id="2.30.30.240">
    <property type="entry name" value="PRC-barrel domain"/>
    <property type="match status" value="1"/>
</dbReference>